<dbReference type="eggNOG" id="COG1129">
    <property type="taxonomic scope" value="Bacteria"/>
</dbReference>
<evidence type="ECO:0000313" key="3">
    <source>
        <dbReference type="Proteomes" id="UP000007947"/>
    </source>
</evidence>
<feature type="compositionally biased region" description="Polar residues" evidence="1">
    <location>
        <begin position="405"/>
        <end position="414"/>
    </location>
</feature>
<organism evidence="2 3">
    <name type="scientific">Microlunatus phosphovorus (strain ATCC 700054 / DSM 10555 / JCM 9379 / NBRC 101784 / NCIMB 13414 / VKM Ac-1990 / NM-1)</name>
    <dbReference type="NCBI Taxonomy" id="1032480"/>
    <lineage>
        <taxon>Bacteria</taxon>
        <taxon>Bacillati</taxon>
        <taxon>Actinomycetota</taxon>
        <taxon>Actinomycetes</taxon>
        <taxon>Propionibacteriales</taxon>
        <taxon>Propionibacteriaceae</taxon>
        <taxon>Microlunatus</taxon>
    </lineage>
</organism>
<evidence type="ECO:0000313" key="2">
    <source>
        <dbReference type="EMBL" id="BAK36022.1"/>
    </source>
</evidence>
<feature type="region of interest" description="Disordered" evidence="1">
    <location>
        <begin position="259"/>
        <end position="498"/>
    </location>
</feature>
<dbReference type="eggNOG" id="COG1403">
    <property type="taxonomic scope" value="Bacteria"/>
</dbReference>
<gene>
    <name evidence="2" type="ordered locus">MLP_30080</name>
</gene>
<feature type="region of interest" description="Disordered" evidence="1">
    <location>
        <begin position="637"/>
        <end position="657"/>
    </location>
</feature>
<dbReference type="STRING" id="1032480.MLP_30080"/>
<dbReference type="Proteomes" id="UP000007947">
    <property type="component" value="Chromosome"/>
</dbReference>
<sequence length="714" mass="77388">MGDMFEDRLEAALGDRRALADLAARAEQQSKRWGCRKLVVAAAWADAHSEVDHLEGGVLVERLVKIGPVGTPPVAEFAPEGLIGPFGTSTGSARSWMSDALTVRHRLPRLWERVQAGEIHAWQARKIANLTAHLSIAIVGMVDEQTAGWVTQLPWQTFLKNLDATMLEVDETSYREREKIIAAKREVRATQSEDGLRTLIARGEAGDVAMLLALHQRVAECLADEGDEDPLPVRMSKAMGWIAHPARVLDLLARHATDPDPHRDPWEQTAAHAADDTDPWADDLPAAGWETAQHGNYHQPSFDEDEWWTQPRPDQPGPGPDGEPDYWPADPPPDPDDLAWFQHQHDGTSDGDAGRDSASRDSASRDSAGRDSASDDTPAVDQPSSGADSGQADPSRSDGGPGDTGPNNAGQSDPGSLGTPPTGGHRPSTKQTSRDWTGATTAGDQNTTGHDNPRRSDPDDPDTSDTETTSTTTGEARTGPARTGPVRPPLPEAFRPPGWRPLTPAQLAACAPTVVLHVHLSEQTLRDGHGVVRTDWGPILIEQLQRFLVQHEAHLTVYPVVDPAETASADGYETPLRLRRAMQIRHPRSVFPHSPTTGRTDLDHTPAYLHNGPPGQTGMHTLGPLARCEHRAEVPPVPRTLGVEGQPGRSDPVERVSNSIGDSIPILECRRLRLYHDSIHRNIALASSSRVNHTCESSSSSCILSQKDSIIALS</sequence>
<dbReference type="HOGENOM" id="CLU_443314_0_0_11"/>
<keyword evidence="3" id="KW-1185">Reference proteome</keyword>
<dbReference type="KEGG" id="mph:MLP_30080"/>
<accession>F5XKF0</accession>
<evidence type="ECO:0008006" key="4">
    <source>
        <dbReference type="Google" id="ProtNLM"/>
    </source>
</evidence>
<dbReference type="AlphaFoldDB" id="F5XKF0"/>
<evidence type="ECO:0000256" key="1">
    <source>
        <dbReference type="SAM" id="MobiDB-lite"/>
    </source>
</evidence>
<dbReference type="EMBL" id="AP012204">
    <property type="protein sequence ID" value="BAK36022.1"/>
    <property type="molecule type" value="Genomic_DNA"/>
</dbReference>
<proteinExistence type="predicted"/>
<feature type="compositionally biased region" description="Polar residues" evidence="1">
    <location>
        <begin position="382"/>
        <end position="394"/>
    </location>
</feature>
<feature type="compositionally biased region" description="Polar residues" evidence="1">
    <location>
        <begin position="429"/>
        <end position="450"/>
    </location>
</feature>
<reference evidence="2 3" key="1">
    <citation type="submission" date="2011-05" db="EMBL/GenBank/DDBJ databases">
        <title>Whole genome sequence of Microlunatus phosphovorus NM-1.</title>
        <authorList>
            <person name="Hosoyama A."/>
            <person name="Sasaki K."/>
            <person name="Harada T."/>
            <person name="Igarashi R."/>
            <person name="Kawakoshi A."/>
            <person name="Sasagawa M."/>
            <person name="Fukada J."/>
            <person name="Nakamura S."/>
            <person name="Katano Y."/>
            <person name="Hanada S."/>
            <person name="Kamagata Y."/>
            <person name="Nakamura N."/>
            <person name="Yamazaki S."/>
            <person name="Fujita N."/>
        </authorList>
    </citation>
    <scope>NUCLEOTIDE SEQUENCE [LARGE SCALE GENOMIC DNA]</scope>
    <source>
        <strain evidence="3">ATCC 700054 / DSM 10555 / JCM 9379 / NBRC 101784 / NCIMB 13414 / VKM Ac-1990 / NM-1</strain>
    </source>
</reference>
<protein>
    <recommendedName>
        <fullName evidence="4">DUF222 domain-containing protein</fullName>
    </recommendedName>
</protein>
<name>F5XKF0_MICPN</name>
<feature type="compositionally biased region" description="Basic and acidic residues" evidence="1">
    <location>
        <begin position="343"/>
        <end position="373"/>
    </location>
</feature>